<name>A0A0F8ZYK9_9ZZZZ</name>
<sequence>MSKIYLFLPDFKALVKGTLFVSENEGPNHPVLYYEDETQIYFYKPRGAFVYCFQSIKAVETKGVTDTLGITKEEIDNLKQEFGNPIEVPRKLYVTHIETTTTGSIRQ</sequence>
<dbReference type="AlphaFoldDB" id="A0A0F8ZYK9"/>
<organism evidence="1">
    <name type="scientific">marine sediment metagenome</name>
    <dbReference type="NCBI Taxonomy" id="412755"/>
    <lineage>
        <taxon>unclassified sequences</taxon>
        <taxon>metagenomes</taxon>
        <taxon>ecological metagenomes</taxon>
    </lineage>
</organism>
<reference evidence="1" key="1">
    <citation type="journal article" date="2015" name="Nature">
        <title>Complex archaea that bridge the gap between prokaryotes and eukaryotes.</title>
        <authorList>
            <person name="Spang A."/>
            <person name="Saw J.H."/>
            <person name="Jorgensen S.L."/>
            <person name="Zaremba-Niedzwiedzka K."/>
            <person name="Martijn J."/>
            <person name="Lind A.E."/>
            <person name="van Eijk R."/>
            <person name="Schleper C."/>
            <person name="Guy L."/>
            <person name="Ettema T.J."/>
        </authorList>
    </citation>
    <scope>NUCLEOTIDE SEQUENCE</scope>
</reference>
<accession>A0A0F8ZYK9</accession>
<evidence type="ECO:0000313" key="1">
    <source>
        <dbReference type="EMBL" id="KKK71464.1"/>
    </source>
</evidence>
<gene>
    <name evidence="1" type="ORF">LCGC14_2913660</name>
</gene>
<protein>
    <submittedName>
        <fullName evidence="1">Uncharacterized protein</fullName>
    </submittedName>
</protein>
<dbReference type="EMBL" id="LAZR01057723">
    <property type="protein sequence ID" value="KKK71464.1"/>
    <property type="molecule type" value="Genomic_DNA"/>
</dbReference>
<comment type="caution">
    <text evidence="1">The sequence shown here is derived from an EMBL/GenBank/DDBJ whole genome shotgun (WGS) entry which is preliminary data.</text>
</comment>
<proteinExistence type="predicted"/>